<dbReference type="AlphaFoldDB" id="A0A3D8QZC4"/>
<comment type="similarity">
    <text evidence="2">Belongs to the cation diffusion facilitator (CDF) transporter (TC 2.A.4) family. SLC30A subfamily.</text>
</comment>
<dbReference type="Pfam" id="PF16916">
    <property type="entry name" value="ZT_dimer"/>
    <property type="match status" value="1"/>
</dbReference>
<evidence type="ECO:0000256" key="1">
    <source>
        <dbReference type="ARBA" id="ARBA00004141"/>
    </source>
</evidence>
<dbReference type="GO" id="GO:0006882">
    <property type="term" value="P:intracellular zinc ion homeostasis"/>
    <property type="evidence" value="ECO:0007669"/>
    <property type="project" value="TreeGrafter"/>
</dbReference>
<evidence type="ECO:0000256" key="3">
    <source>
        <dbReference type="ARBA" id="ARBA00022448"/>
    </source>
</evidence>
<proteinExistence type="inferred from homology"/>
<dbReference type="RefSeq" id="XP_026600124.1">
    <property type="nucleotide sequence ID" value="XM_026751038.1"/>
</dbReference>
<dbReference type="OrthoDB" id="9944568at2759"/>
<dbReference type="Pfam" id="PF01545">
    <property type="entry name" value="Cation_efflux"/>
    <property type="match status" value="1"/>
</dbReference>
<sequence length="229" mass="25106">MEILRGKLISNSNGKRKAEPRSVLSMNASSAPLTIDQHHDHRHLDHKEAPVFGGHDLNMVGVLLHVLGDAANNLGVMAAALVIWLTRYEARYYADPATSLGIAAMICLSALPLIRESGLVLLESAPKGLDPVNVKHDLEKIPGVLAIHELHIWRLSQHKVLASVHVAMLDQSVSEFSELSRTIKECFHAWGVHSVSIMPETALTQMSENYIDECQSKCSSFCKELACCG</sequence>
<evidence type="ECO:0000256" key="2">
    <source>
        <dbReference type="ARBA" id="ARBA00008873"/>
    </source>
</evidence>
<evidence type="ECO:0000259" key="9">
    <source>
        <dbReference type="Pfam" id="PF01545"/>
    </source>
</evidence>
<evidence type="ECO:0000256" key="5">
    <source>
        <dbReference type="ARBA" id="ARBA00022833"/>
    </source>
</evidence>
<dbReference type="GO" id="GO:0005385">
    <property type="term" value="F:zinc ion transmembrane transporter activity"/>
    <property type="evidence" value="ECO:0007669"/>
    <property type="project" value="TreeGrafter"/>
</dbReference>
<dbReference type="InterPro" id="IPR036837">
    <property type="entry name" value="Cation_efflux_CTD_sf"/>
</dbReference>
<feature type="region of interest" description="Disordered" evidence="8">
    <location>
        <begin position="1"/>
        <end position="23"/>
    </location>
</feature>
<reference evidence="11 12" key="1">
    <citation type="journal article" date="2018" name="IMA Fungus">
        <title>IMA Genome-F 9: Draft genome sequence of Annulohypoxylon stygium, Aspergillus mulundensis, Berkeleyomyces basicola (syn. Thielaviopsis basicola), Ceratocystis smalleyi, two Cercospora beticola strains, Coleophoma cylindrospora, Fusarium fracticaudum, Phialophora cf. hyalina, and Morchella septimelata.</title>
        <authorList>
            <person name="Wingfield B.D."/>
            <person name="Bills G.F."/>
            <person name="Dong Y."/>
            <person name="Huang W."/>
            <person name="Nel W.J."/>
            <person name="Swalarsk-Parry B.S."/>
            <person name="Vaghefi N."/>
            <person name="Wilken P.M."/>
            <person name="An Z."/>
            <person name="de Beer Z.W."/>
            <person name="De Vos L."/>
            <person name="Chen L."/>
            <person name="Duong T.A."/>
            <person name="Gao Y."/>
            <person name="Hammerbacher A."/>
            <person name="Kikkert J.R."/>
            <person name="Li Y."/>
            <person name="Li H."/>
            <person name="Li K."/>
            <person name="Li Q."/>
            <person name="Liu X."/>
            <person name="Ma X."/>
            <person name="Naidoo K."/>
            <person name="Pethybridge S.J."/>
            <person name="Sun J."/>
            <person name="Steenkamp E.T."/>
            <person name="van der Nest M.A."/>
            <person name="van Wyk S."/>
            <person name="Wingfield M.J."/>
            <person name="Xiong C."/>
            <person name="Yue Q."/>
            <person name="Zhang X."/>
        </authorList>
    </citation>
    <scope>NUCLEOTIDE SEQUENCE [LARGE SCALE GENOMIC DNA]</scope>
    <source>
        <strain evidence="11 12">DSM 5745</strain>
    </source>
</reference>
<dbReference type="InterPro" id="IPR058533">
    <property type="entry name" value="Cation_efflux_TM"/>
</dbReference>
<dbReference type="SUPFAM" id="SSF161111">
    <property type="entry name" value="Cation efflux protein transmembrane domain-like"/>
    <property type="match status" value="1"/>
</dbReference>
<comment type="caution">
    <text evidence="11">The sequence shown here is derived from an EMBL/GenBank/DDBJ whole genome shotgun (WGS) entry which is preliminary data.</text>
</comment>
<evidence type="ECO:0000256" key="8">
    <source>
        <dbReference type="SAM" id="MobiDB-lite"/>
    </source>
</evidence>
<dbReference type="PANTHER" id="PTHR45820">
    <property type="entry name" value="FI23527P1"/>
    <property type="match status" value="1"/>
</dbReference>
<dbReference type="STRING" id="1810919.A0A3D8QZC4"/>
<feature type="domain" description="Cation efflux protein transmembrane" evidence="9">
    <location>
        <begin position="37"/>
        <end position="122"/>
    </location>
</feature>
<comment type="subcellular location">
    <subcellularLocation>
        <location evidence="1">Membrane</location>
        <topology evidence="1">Multi-pass membrane protein</topology>
    </subcellularLocation>
</comment>
<dbReference type="InterPro" id="IPR027469">
    <property type="entry name" value="Cation_efflux_TMD_sf"/>
</dbReference>
<protein>
    <submittedName>
        <fullName evidence="11">Uncharacterized protein</fullName>
    </submittedName>
</protein>
<name>A0A3D8QZC4_9EURO</name>
<keyword evidence="3" id="KW-0813">Transport</keyword>
<dbReference type="SUPFAM" id="SSF160240">
    <property type="entry name" value="Cation efflux protein cytoplasmic domain-like"/>
    <property type="match status" value="1"/>
</dbReference>
<keyword evidence="12" id="KW-1185">Reference proteome</keyword>
<organism evidence="11 12">
    <name type="scientific">Aspergillus mulundensis</name>
    <dbReference type="NCBI Taxonomy" id="1810919"/>
    <lineage>
        <taxon>Eukaryota</taxon>
        <taxon>Fungi</taxon>
        <taxon>Dikarya</taxon>
        <taxon>Ascomycota</taxon>
        <taxon>Pezizomycotina</taxon>
        <taxon>Eurotiomycetes</taxon>
        <taxon>Eurotiomycetidae</taxon>
        <taxon>Eurotiales</taxon>
        <taxon>Aspergillaceae</taxon>
        <taxon>Aspergillus</taxon>
        <taxon>Aspergillus subgen. Nidulantes</taxon>
    </lineage>
</organism>
<dbReference type="NCBIfam" id="TIGR01297">
    <property type="entry name" value="CDF"/>
    <property type="match status" value="1"/>
</dbReference>
<evidence type="ECO:0000256" key="6">
    <source>
        <dbReference type="ARBA" id="ARBA00022989"/>
    </source>
</evidence>
<dbReference type="GeneID" id="38119392"/>
<evidence type="ECO:0000256" key="7">
    <source>
        <dbReference type="ARBA" id="ARBA00023136"/>
    </source>
</evidence>
<evidence type="ECO:0000259" key="10">
    <source>
        <dbReference type="Pfam" id="PF16916"/>
    </source>
</evidence>
<dbReference type="GO" id="GO:0016020">
    <property type="term" value="C:membrane"/>
    <property type="evidence" value="ECO:0007669"/>
    <property type="project" value="UniProtKB-SubCell"/>
</dbReference>
<feature type="domain" description="Cation efflux protein cytoplasmic" evidence="10">
    <location>
        <begin position="133"/>
        <end position="185"/>
    </location>
</feature>
<dbReference type="PANTHER" id="PTHR45820:SF5">
    <property type="entry name" value="DIFFUSION FACILITATOR FAMILY METAL ION TRANSPORTER, PUTATIVE-RELATED"/>
    <property type="match status" value="1"/>
</dbReference>
<keyword evidence="6" id="KW-1133">Transmembrane helix</keyword>
<evidence type="ECO:0000313" key="12">
    <source>
        <dbReference type="Proteomes" id="UP000256690"/>
    </source>
</evidence>
<accession>A0A3D8QZC4</accession>
<dbReference type="InterPro" id="IPR027470">
    <property type="entry name" value="Cation_efflux_CTD"/>
</dbReference>
<dbReference type="InterPro" id="IPR002524">
    <property type="entry name" value="Cation_efflux"/>
</dbReference>
<dbReference type="Gene3D" id="1.20.1510.10">
    <property type="entry name" value="Cation efflux protein transmembrane domain"/>
    <property type="match status" value="1"/>
</dbReference>
<keyword evidence="7" id="KW-0472">Membrane</keyword>
<dbReference type="EMBL" id="PVWQ01000012">
    <property type="protein sequence ID" value="RDW67156.1"/>
    <property type="molecule type" value="Genomic_DNA"/>
</dbReference>
<evidence type="ECO:0000313" key="11">
    <source>
        <dbReference type="EMBL" id="RDW67156.1"/>
    </source>
</evidence>
<dbReference type="Proteomes" id="UP000256690">
    <property type="component" value="Unassembled WGS sequence"/>
</dbReference>
<keyword evidence="4" id="KW-0812">Transmembrane</keyword>
<gene>
    <name evidence="11" type="ORF">DSM5745_09022</name>
</gene>
<evidence type="ECO:0000256" key="4">
    <source>
        <dbReference type="ARBA" id="ARBA00022692"/>
    </source>
</evidence>
<keyword evidence="5" id="KW-0862">Zinc</keyword>